<evidence type="ECO:0000256" key="1">
    <source>
        <dbReference type="ARBA" id="ARBA00004123"/>
    </source>
</evidence>
<evidence type="ECO:0000256" key="6">
    <source>
        <dbReference type="ARBA" id="ARBA00023163"/>
    </source>
</evidence>
<dbReference type="FunFam" id="3.30.730.10:FF:000001">
    <property type="entry name" value="Ethylene-responsive transcription factor 2"/>
    <property type="match status" value="1"/>
</dbReference>
<feature type="compositionally biased region" description="Low complexity" evidence="9">
    <location>
        <begin position="236"/>
        <end position="253"/>
    </location>
</feature>
<keyword evidence="2" id="KW-0936">Ethylene signaling pathway</keyword>
<dbReference type="SMART" id="SM00380">
    <property type="entry name" value="AP2"/>
    <property type="match status" value="1"/>
</dbReference>
<dbReference type="InterPro" id="IPR016177">
    <property type="entry name" value="DNA-bd_dom_sf"/>
</dbReference>
<dbReference type="AlphaFoldDB" id="A0A6A3BLS2"/>
<keyword evidence="4" id="KW-0238">DNA-binding</keyword>
<keyword evidence="12" id="KW-1185">Reference proteome</keyword>
<feature type="domain" description="AP2/ERF" evidence="10">
    <location>
        <begin position="121"/>
        <end position="178"/>
    </location>
</feature>
<organism evidence="11 12">
    <name type="scientific">Hibiscus syriacus</name>
    <name type="common">Rose of Sharon</name>
    <dbReference type="NCBI Taxonomy" id="106335"/>
    <lineage>
        <taxon>Eukaryota</taxon>
        <taxon>Viridiplantae</taxon>
        <taxon>Streptophyta</taxon>
        <taxon>Embryophyta</taxon>
        <taxon>Tracheophyta</taxon>
        <taxon>Spermatophyta</taxon>
        <taxon>Magnoliopsida</taxon>
        <taxon>eudicotyledons</taxon>
        <taxon>Gunneridae</taxon>
        <taxon>Pentapetalae</taxon>
        <taxon>rosids</taxon>
        <taxon>malvids</taxon>
        <taxon>Malvales</taxon>
        <taxon>Malvaceae</taxon>
        <taxon>Malvoideae</taxon>
        <taxon>Hibiscus</taxon>
    </lineage>
</organism>
<dbReference type="InterPro" id="IPR051758">
    <property type="entry name" value="ERF/AP2-like"/>
</dbReference>
<evidence type="ECO:0000256" key="2">
    <source>
        <dbReference type="ARBA" id="ARBA00022745"/>
    </source>
</evidence>
<feature type="region of interest" description="Disordered" evidence="9">
    <location>
        <begin position="204"/>
        <end position="253"/>
    </location>
</feature>
<evidence type="ECO:0000256" key="9">
    <source>
        <dbReference type="SAM" id="MobiDB-lite"/>
    </source>
</evidence>
<dbReference type="GO" id="GO:0003700">
    <property type="term" value="F:DNA-binding transcription factor activity"/>
    <property type="evidence" value="ECO:0007669"/>
    <property type="project" value="InterPro"/>
</dbReference>
<feature type="compositionally biased region" description="Basic and acidic residues" evidence="9">
    <location>
        <begin position="216"/>
        <end position="235"/>
    </location>
</feature>
<dbReference type="PRINTS" id="PR00367">
    <property type="entry name" value="ETHRSPELEMNT"/>
</dbReference>
<dbReference type="Proteomes" id="UP000436088">
    <property type="component" value="Unassembled WGS sequence"/>
</dbReference>
<evidence type="ECO:0000256" key="5">
    <source>
        <dbReference type="ARBA" id="ARBA00023159"/>
    </source>
</evidence>
<evidence type="ECO:0000313" key="11">
    <source>
        <dbReference type="EMBL" id="KAE8716358.1"/>
    </source>
</evidence>
<evidence type="ECO:0000256" key="8">
    <source>
        <dbReference type="ARBA" id="ARBA00024343"/>
    </source>
</evidence>
<name>A0A6A3BLS2_HIBSY</name>
<reference evidence="11" key="1">
    <citation type="submission" date="2019-09" db="EMBL/GenBank/DDBJ databases">
        <title>Draft genome information of white flower Hibiscus syriacus.</title>
        <authorList>
            <person name="Kim Y.-M."/>
        </authorList>
    </citation>
    <scope>NUCLEOTIDE SEQUENCE [LARGE SCALE GENOMIC DNA]</scope>
    <source>
        <strain evidence="11">YM2019G1</strain>
    </source>
</reference>
<dbReference type="PANTHER" id="PTHR31657">
    <property type="entry name" value="ETHYLENE-RESPONSIVE TRANSCRIPTION FACTOR ERF061"/>
    <property type="match status" value="1"/>
</dbReference>
<dbReference type="Pfam" id="PF00847">
    <property type="entry name" value="AP2"/>
    <property type="match status" value="1"/>
</dbReference>
<dbReference type="GO" id="GO:0000976">
    <property type="term" value="F:transcription cis-regulatory region binding"/>
    <property type="evidence" value="ECO:0007669"/>
    <property type="project" value="UniProtKB-ARBA"/>
</dbReference>
<keyword evidence="7" id="KW-0539">Nucleus</keyword>
<accession>A0A6A3BLS2</accession>
<evidence type="ECO:0000313" key="12">
    <source>
        <dbReference type="Proteomes" id="UP000436088"/>
    </source>
</evidence>
<sequence>MTDTMDFFNSSRSFQSCFYGGELMEAVEPFIKTASSSNSSSSSPSPSSSSLLYPPFSVLQEPAHPGPTIPQVPAQFQFQFQNNQPSYLYQNPQPTNHMARFISPKPIPMKQMGSPPKPTKLYRGVRQRHWGKWVAEIRLPKNRSRLWLGTFETAEEAALAYDKAAYKLRGDSARLNFPNLRPHGSHIGGAVDAKLEAICESLEKDRKQQKKKKKSSKETAENKSKDQEKTVKLEDSSSSLSDNEVSSESSPLSDLMFSDFNQQLWPQPEFGASSETFMLSKFPSYEIDWDSILKP</sequence>
<dbReference type="GO" id="GO:0005634">
    <property type="term" value="C:nucleus"/>
    <property type="evidence" value="ECO:0007669"/>
    <property type="project" value="UniProtKB-SubCell"/>
</dbReference>
<protein>
    <recommendedName>
        <fullName evidence="10">AP2/ERF domain-containing protein</fullName>
    </recommendedName>
</protein>
<comment type="subcellular location">
    <subcellularLocation>
        <location evidence="1">Nucleus</location>
    </subcellularLocation>
</comment>
<keyword evidence="3" id="KW-0805">Transcription regulation</keyword>
<keyword evidence="6" id="KW-0804">Transcription</keyword>
<comment type="similarity">
    <text evidence="8">Belongs to the AP2/ERF transcription factor family. ERF subfamily.</text>
</comment>
<dbReference type="GO" id="GO:0009873">
    <property type="term" value="P:ethylene-activated signaling pathway"/>
    <property type="evidence" value="ECO:0007669"/>
    <property type="project" value="UniProtKB-KW"/>
</dbReference>
<keyword evidence="5" id="KW-0010">Activator</keyword>
<dbReference type="Gene3D" id="3.30.730.10">
    <property type="entry name" value="AP2/ERF domain"/>
    <property type="match status" value="1"/>
</dbReference>
<dbReference type="PROSITE" id="PS51032">
    <property type="entry name" value="AP2_ERF"/>
    <property type="match status" value="1"/>
</dbReference>
<dbReference type="InterPro" id="IPR001471">
    <property type="entry name" value="AP2/ERF_dom"/>
</dbReference>
<dbReference type="PANTHER" id="PTHR31657:SF73">
    <property type="entry name" value="OS02G0752800 PROTEIN"/>
    <property type="match status" value="1"/>
</dbReference>
<gene>
    <name evidence="11" type="ORF">F3Y22_tig00110123pilonHSYRG00241</name>
</gene>
<dbReference type="EMBL" id="VEPZ02000848">
    <property type="protein sequence ID" value="KAE8716358.1"/>
    <property type="molecule type" value="Genomic_DNA"/>
</dbReference>
<dbReference type="OrthoDB" id="663856at2759"/>
<evidence type="ECO:0000259" key="10">
    <source>
        <dbReference type="PROSITE" id="PS51032"/>
    </source>
</evidence>
<comment type="caution">
    <text evidence="11">The sequence shown here is derived from an EMBL/GenBank/DDBJ whole genome shotgun (WGS) entry which is preliminary data.</text>
</comment>
<dbReference type="InterPro" id="IPR036955">
    <property type="entry name" value="AP2/ERF_dom_sf"/>
</dbReference>
<evidence type="ECO:0000256" key="3">
    <source>
        <dbReference type="ARBA" id="ARBA00023015"/>
    </source>
</evidence>
<dbReference type="SUPFAM" id="SSF54171">
    <property type="entry name" value="DNA-binding domain"/>
    <property type="match status" value="1"/>
</dbReference>
<proteinExistence type="inferred from homology"/>
<evidence type="ECO:0000256" key="4">
    <source>
        <dbReference type="ARBA" id="ARBA00023125"/>
    </source>
</evidence>
<evidence type="ECO:0000256" key="7">
    <source>
        <dbReference type="ARBA" id="ARBA00023242"/>
    </source>
</evidence>
<dbReference type="CDD" id="cd00018">
    <property type="entry name" value="AP2"/>
    <property type="match status" value="1"/>
</dbReference>